<dbReference type="Proteomes" id="UP000029391">
    <property type="component" value="Unassembled WGS sequence"/>
</dbReference>
<proteinExistence type="predicted"/>
<reference evidence="2 3" key="1">
    <citation type="submission" date="2013-09" db="EMBL/GenBank/DDBJ databases">
        <title>Genome sequencing of Arenimonas composti.</title>
        <authorList>
            <person name="Chen F."/>
            <person name="Wang G."/>
        </authorList>
    </citation>
    <scope>NUCLEOTIDE SEQUENCE [LARGE SCALE GENOMIC DNA]</scope>
    <source>
        <strain evidence="2 3">TR7-09</strain>
    </source>
</reference>
<comment type="caution">
    <text evidence="2">The sequence shown here is derived from an EMBL/GenBank/DDBJ whole genome shotgun (WGS) entry which is preliminary data.</text>
</comment>
<name>A0A091BG68_9GAMM</name>
<feature type="signal peptide" evidence="1">
    <location>
        <begin position="1"/>
        <end position="22"/>
    </location>
</feature>
<protein>
    <submittedName>
        <fullName evidence="2">Uncharacterized protein</fullName>
    </submittedName>
</protein>
<dbReference type="AlphaFoldDB" id="A0A091BG68"/>
<feature type="chain" id="PRO_5001869770" evidence="1">
    <location>
        <begin position="23"/>
        <end position="186"/>
    </location>
</feature>
<dbReference type="eggNOG" id="ENOG5032SHM">
    <property type="taxonomic scope" value="Bacteria"/>
</dbReference>
<dbReference type="OrthoDB" id="556852at2"/>
<evidence type="ECO:0000313" key="3">
    <source>
        <dbReference type="Proteomes" id="UP000029391"/>
    </source>
</evidence>
<dbReference type="RefSeq" id="WP_043797639.1">
    <property type="nucleotide sequence ID" value="NZ_AUFF01000001.1"/>
</dbReference>
<evidence type="ECO:0000256" key="1">
    <source>
        <dbReference type="SAM" id="SignalP"/>
    </source>
</evidence>
<gene>
    <name evidence="2" type="ORF">P873_09595</name>
</gene>
<keyword evidence="3" id="KW-1185">Reference proteome</keyword>
<sequence>MRRHLIPLLFAILVAATGAALAAPASTATTAPPTLHLDGVDYAHRWSGAQNQHEFTPAGQDDLEAWRDMVTVIRHPQARDGEGLAAVANTVLGNYQAAGAAILRTSSVPATPEAPAQHFVAAAFYRPDFAEAAFARFVIIDGVGTVIVRGHREYGDEAAPRLQSWITENGEAVERALMALDGVPQV</sequence>
<dbReference type="EMBL" id="AWXU01000030">
    <property type="protein sequence ID" value="KFN49799.1"/>
    <property type="molecule type" value="Genomic_DNA"/>
</dbReference>
<organism evidence="2 3">
    <name type="scientific">Arenimonas composti TR7-09 = DSM 18010</name>
    <dbReference type="NCBI Taxonomy" id="1121013"/>
    <lineage>
        <taxon>Bacteria</taxon>
        <taxon>Pseudomonadati</taxon>
        <taxon>Pseudomonadota</taxon>
        <taxon>Gammaproteobacteria</taxon>
        <taxon>Lysobacterales</taxon>
        <taxon>Lysobacteraceae</taxon>
        <taxon>Arenimonas</taxon>
    </lineage>
</organism>
<accession>A0A091BG68</accession>
<keyword evidence="1" id="KW-0732">Signal</keyword>
<evidence type="ECO:0000313" key="2">
    <source>
        <dbReference type="EMBL" id="KFN49799.1"/>
    </source>
</evidence>